<dbReference type="PANTHER" id="PTHR47396">
    <property type="entry name" value="TYPE I RESTRICTION ENZYME ECOKI R PROTEIN"/>
    <property type="match status" value="1"/>
</dbReference>
<evidence type="ECO:0000259" key="2">
    <source>
        <dbReference type="PROSITE" id="PS51192"/>
    </source>
</evidence>
<feature type="domain" description="Helicase ATP-binding" evidence="2">
    <location>
        <begin position="370"/>
        <end position="522"/>
    </location>
</feature>
<dbReference type="GO" id="GO:0009307">
    <property type="term" value="P:DNA restriction-modification system"/>
    <property type="evidence" value="ECO:0007669"/>
    <property type="project" value="UniProtKB-KW"/>
</dbReference>
<dbReference type="REBASE" id="391169">
    <property type="entry name" value="Ksp257ORF5540P"/>
</dbReference>
<dbReference type="PROSITE" id="PS51194">
    <property type="entry name" value="HELICASE_CTER"/>
    <property type="match status" value="1"/>
</dbReference>
<dbReference type="RefSeq" id="WP_167575202.1">
    <property type="nucleotide sequence ID" value="NZ_CP050321.1"/>
</dbReference>
<dbReference type="PANTHER" id="PTHR47396:SF1">
    <property type="entry name" value="ATP-DEPENDENT HELICASE IRC3-RELATED"/>
    <property type="match status" value="1"/>
</dbReference>
<name>A0A6G9RJ56_9ENTR</name>
<gene>
    <name evidence="4" type="ORF">GY169_05545</name>
</gene>
<keyword evidence="1" id="KW-0175">Coiled coil</keyword>
<keyword evidence="4" id="KW-0378">Hydrolase</keyword>
<evidence type="ECO:0000313" key="5">
    <source>
        <dbReference type="Proteomes" id="UP000503580"/>
    </source>
</evidence>
<dbReference type="Pfam" id="PF04313">
    <property type="entry name" value="HSDR_N"/>
    <property type="match status" value="1"/>
</dbReference>
<keyword evidence="5" id="KW-1185">Reference proteome</keyword>
<dbReference type="InterPro" id="IPR006935">
    <property type="entry name" value="Helicase/UvrB_N"/>
</dbReference>
<dbReference type="PROSITE" id="PS51192">
    <property type="entry name" value="HELICASE_ATP_BIND_1"/>
    <property type="match status" value="1"/>
</dbReference>
<dbReference type="InterPro" id="IPR014001">
    <property type="entry name" value="Helicase_ATP-bd"/>
</dbReference>
<protein>
    <submittedName>
        <fullName evidence="4">DEAD/DEAH box helicase family protein</fullName>
    </submittedName>
</protein>
<dbReference type="Proteomes" id="UP000503580">
    <property type="component" value="Chromosome"/>
</dbReference>
<dbReference type="Gene3D" id="3.90.1570.30">
    <property type="match status" value="1"/>
</dbReference>
<dbReference type="SUPFAM" id="SSF52540">
    <property type="entry name" value="P-loop containing nucleoside triphosphate hydrolases"/>
    <property type="match status" value="2"/>
</dbReference>
<dbReference type="CDD" id="cd18032">
    <property type="entry name" value="DEXHc_RE_I_III_res"/>
    <property type="match status" value="1"/>
</dbReference>
<feature type="coiled-coil region" evidence="1">
    <location>
        <begin position="144"/>
        <end position="178"/>
    </location>
</feature>
<dbReference type="InterPro" id="IPR007409">
    <property type="entry name" value="Restrct_endonuc_type1_HsdR_N"/>
</dbReference>
<evidence type="ECO:0000256" key="1">
    <source>
        <dbReference type="SAM" id="Coils"/>
    </source>
</evidence>
<keyword evidence="4" id="KW-0547">Nucleotide-binding</keyword>
<dbReference type="GO" id="GO:0005829">
    <property type="term" value="C:cytosol"/>
    <property type="evidence" value="ECO:0007669"/>
    <property type="project" value="TreeGrafter"/>
</dbReference>
<dbReference type="KEGG" id="kgn:GY169_05545"/>
<dbReference type="GO" id="GO:0009035">
    <property type="term" value="F:type I site-specific deoxyribonuclease activity"/>
    <property type="evidence" value="ECO:0007669"/>
    <property type="project" value="UniProtKB-EC"/>
</dbReference>
<dbReference type="GO" id="GO:0003677">
    <property type="term" value="F:DNA binding"/>
    <property type="evidence" value="ECO:0007669"/>
    <property type="project" value="UniProtKB-KW"/>
</dbReference>
<dbReference type="AlphaFoldDB" id="A0A6G9RJ56"/>
<accession>A0A6G9RJ56</accession>
<evidence type="ECO:0000313" key="4">
    <source>
        <dbReference type="EMBL" id="QIR26305.1"/>
    </source>
</evidence>
<dbReference type="Pfam" id="PF04851">
    <property type="entry name" value="ResIII"/>
    <property type="match status" value="1"/>
</dbReference>
<dbReference type="Gene3D" id="3.40.50.300">
    <property type="entry name" value="P-loop containing nucleotide triphosphate hydrolases"/>
    <property type="match status" value="2"/>
</dbReference>
<reference evidence="4 5" key="1">
    <citation type="submission" date="2020-02" db="EMBL/GenBank/DDBJ databases">
        <title>Whole genome PO2S7.</title>
        <authorList>
            <person name="Singha K.M."/>
        </authorList>
    </citation>
    <scope>NUCLEOTIDE SEQUENCE [LARGE SCALE GENOMIC DNA]</scope>
    <source>
        <strain evidence="4 5">PO2S7</strain>
    </source>
</reference>
<proteinExistence type="predicted"/>
<dbReference type="Pfam" id="PF08463">
    <property type="entry name" value="EcoEI_R_C"/>
    <property type="match status" value="1"/>
</dbReference>
<organism evidence="4 5">
    <name type="scientific">Kluyvera genomosp. 3</name>
    <dbReference type="NCBI Taxonomy" id="2774055"/>
    <lineage>
        <taxon>Bacteria</taxon>
        <taxon>Pseudomonadati</taxon>
        <taxon>Pseudomonadota</taxon>
        <taxon>Gammaproteobacteria</taxon>
        <taxon>Enterobacterales</taxon>
        <taxon>Enterobacteriaceae</taxon>
        <taxon>Kluyvera</taxon>
    </lineage>
</organism>
<keyword evidence="4" id="KW-0347">Helicase</keyword>
<dbReference type="InterPro" id="IPR001650">
    <property type="entry name" value="Helicase_C-like"/>
</dbReference>
<evidence type="ECO:0000259" key="3">
    <source>
        <dbReference type="PROSITE" id="PS51194"/>
    </source>
</evidence>
<dbReference type="InterPro" id="IPR027417">
    <property type="entry name" value="P-loop_NTPase"/>
</dbReference>
<dbReference type="EMBL" id="CP050321">
    <property type="protein sequence ID" value="QIR26305.1"/>
    <property type="molecule type" value="Genomic_DNA"/>
</dbReference>
<dbReference type="GO" id="GO:0004386">
    <property type="term" value="F:helicase activity"/>
    <property type="evidence" value="ECO:0007669"/>
    <property type="project" value="UniProtKB-KW"/>
</dbReference>
<dbReference type="Pfam" id="PF00271">
    <property type="entry name" value="Helicase_C"/>
    <property type="match status" value="1"/>
</dbReference>
<dbReference type="SMART" id="SM00487">
    <property type="entry name" value="DEXDc"/>
    <property type="match status" value="1"/>
</dbReference>
<dbReference type="InterPro" id="IPR050742">
    <property type="entry name" value="Helicase_Restrict-Modif_Enz"/>
</dbReference>
<feature type="domain" description="Helicase C-terminal" evidence="3">
    <location>
        <begin position="610"/>
        <end position="776"/>
    </location>
</feature>
<dbReference type="InterPro" id="IPR013670">
    <property type="entry name" value="EcoEI_R_C_dom"/>
</dbReference>
<sequence>MKSFNFEFLRPENNLLANLGGLAEAVLHVDPGSALTRLRSFAEELTKAIYKHELLPRMPQSSLYELIKSPVFKDCVSKSLVHQINFLRIQGNDTAHGAEGELRNAQMALETAHQLAMYMGIKYYNKKKDQIPSFVDVKDPTATLNQLQKSVSSYEKELQKQQEELERVMAQVELERTLNVDKLEPIVKSDQHKRQQQSQKVADSLQWNEAKTRALLVDAMLLQAGWDTKNPDQVGQEFEVLFPNNPSGKGRVDYVLWGDNGQPLAVIEAKKSGNTNLQAGREQARFYADAFEHMGYQRPVIFYSNGYETFIWDDHQYNTYRPVYGFYSKDSLDYLIYQRHYRAAELEKFNPELSIADRPYQIEAIKTVAAHFQNQRRKALIIQATGTGKTRVAIALAELLLRTGWAKRALFLCDRKELRVQADDAFKQNLPSEPRCVIGETNKIDQSARIYIATYPGMMNRFAQLDVGFFDLIIADESHRTIYNKYRDLFEYFDSLQVGLTATPVKFISRNTFDIFDCETTDPTFEFGLDAAINNEPSYLVPFRVKDLTTDFLRDGIHYNDLTETQKLQLEEDLGKEEARNTTIAGKDIGRKIFSEDTDRIILENLINNGIKDETGSLIGKTIIFAQRQEHAEHLEKIFCELYPQYGTKVCKVIHNDIPHVGSLIKEFKKADNEFRIAISVDMLDTGIDVPEVVNLVFAKPVKSWVKFWQMIGRGTRLRPNLFGPGKHKTEFLIFDHYGNFDFFEEEYQEPEDTGGKSLLQTTFEARFELAQAALRQNHAAAFDAAIELLRADINDLPDTSIAVKRELRIVHQLQQTDLLKRFDAKTQHLMVNNIAPLMSSRVLRDKHATQLDKLIATIERNLVEQASGFDDGRDQLLAELDTLAVNIQAVRHKDAIIAEVRSADFWQNSTIDKLEKARRELRGIMKYRQTNSGGVYSMPTTKTGDSGLQDKEREIIIAGANEAMLYRRRLKNILDQMISVNPTLQKIRIGESITELELKTLTSTILTSNPGVSLEVLNEFYGRTANQLHLTLREIIGLDPQAIEDHFKGFLHTHPTLTAKQVSFMNLLKNYIAQHGSIVVDTLYDKPFISVSHEGVDGIFTPDDVGELIAVLEPYLKQEDSHNLVNE</sequence>
<keyword evidence="4" id="KW-0067">ATP-binding</keyword>
<dbReference type="CDD" id="cd18799">
    <property type="entry name" value="SF2_C_EcoAI-like"/>
    <property type="match status" value="1"/>
</dbReference>
<dbReference type="GO" id="GO:0005524">
    <property type="term" value="F:ATP binding"/>
    <property type="evidence" value="ECO:0007669"/>
    <property type="project" value="UniProtKB-KW"/>
</dbReference>